<dbReference type="GeneTree" id="ENSGT00940000163439"/>
<comment type="similarity">
    <text evidence="2">Belongs to the MS4A family.</text>
</comment>
<feature type="transmembrane region" description="Helical" evidence="6">
    <location>
        <begin position="75"/>
        <end position="95"/>
    </location>
</feature>
<dbReference type="GO" id="GO:0007166">
    <property type="term" value="P:cell surface receptor signaling pathway"/>
    <property type="evidence" value="ECO:0007669"/>
    <property type="project" value="TreeGrafter"/>
</dbReference>
<evidence type="ECO:0000256" key="2">
    <source>
        <dbReference type="ARBA" id="ARBA00009565"/>
    </source>
</evidence>
<accession>A0A0D9R1G9</accession>
<dbReference type="GO" id="GO:0005802">
    <property type="term" value="C:trans-Golgi network"/>
    <property type="evidence" value="ECO:0007669"/>
    <property type="project" value="Ensembl"/>
</dbReference>
<evidence type="ECO:0000313" key="8">
    <source>
        <dbReference type="Proteomes" id="UP000029965"/>
    </source>
</evidence>
<reference evidence="7" key="3">
    <citation type="submission" date="2025-09" db="UniProtKB">
        <authorList>
            <consortium name="Ensembl"/>
        </authorList>
    </citation>
    <scope>IDENTIFICATION</scope>
</reference>
<name>A0A0D9R1G9_CHLSB</name>
<sequence length="277" mass="30336">MVFLKLLEVYRKGSAGTFHKSTVFDNTIMISQPVPNETMIVLPSNVINFSQAEKPEPTNQGQDSLKKRLQAEVKVIGSFHSVCILTGISQKGIMLASASFSPNFTQVTSTLLNSAYPFIGPFFFIISGSLSIATEKRLTKLLVHSSLVGSILSALSALVGFIILSVELAALNPALLQCELDKNNTPTRSYVSYYYHDSLYTMDCYTAKASLAGTLSLMLICTLLEFCLAVLTAVLWWKQAYSDFPGSVLFLPHSYIDNSGMSSKMTYGPGYEELLTS</sequence>
<reference evidence="7 8" key="1">
    <citation type="submission" date="2014-03" db="EMBL/GenBank/DDBJ databases">
        <authorList>
            <person name="Warren W."/>
            <person name="Wilson R.K."/>
        </authorList>
    </citation>
    <scope>NUCLEOTIDE SEQUENCE</scope>
</reference>
<dbReference type="Ensembl" id="ENSCSAT00000004200.1">
    <property type="protein sequence ID" value="ENSCSAP00000002458.1"/>
    <property type="gene ID" value="ENSCSAG00000006172.1"/>
</dbReference>
<dbReference type="EMBL" id="AQIB01079628">
    <property type="status" value="NOT_ANNOTATED_CDS"/>
    <property type="molecule type" value="Genomic_DNA"/>
</dbReference>
<dbReference type="EMBL" id="AQIB01079631">
    <property type="status" value="NOT_ANNOTATED_CDS"/>
    <property type="molecule type" value="Genomic_DNA"/>
</dbReference>
<dbReference type="PANTHER" id="PTHR23320">
    <property type="entry name" value="MEMBRANE-SPANNING 4-DOMAINS SUBFAMILY A MS4A -RELATED"/>
    <property type="match status" value="1"/>
</dbReference>
<reference evidence="7" key="2">
    <citation type="submission" date="2025-08" db="UniProtKB">
        <authorList>
            <consortium name="Ensembl"/>
        </authorList>
    </citation>
    <scope>IDENTIFICATION</scope>
</reference>
<dbReference type="Proteomes" id="UP000029965">
    <property type="component" value="Chromosome 1"/>
</dbReference>
<evidence type="ECO:0000256" key="5">
    <source>
        <dbReference type="ARBA" id="ARBA00023136"/>
    </source>
</evidence>
<keyword evidence="5 6" id="KW-0472">Membrane</keyword>
<organism evidence="7 8">
    <name type="scientific">Chlorocebus sabaeus</name>
    <name type="common">Green monkey</name>
    <name type="synonym">Simia sabaea</name>
    <dbReference type="NCBI Taxonomy" id="60711"/>
    <lineage>
        <taxon>Eukaryota</taxon>
        <taxon>Metazoa</taxon>
        <taxon>Chordata</taxon>
        <taxon>Craniata</taxon>
        <taxon>Vertebrata</taxon>
        <taxon>Euteleostomi</taxon>
        <taxon>Mammalia</taxon>
        <taxon>Eutheria</taxon>
        <taxon>Euarchontoglires</taxon>
        <taxon>Primates</taxon>
        <taxon>Haplorrhini</taxon>
        <taxon>Catarrhini</taxon>
        <taxon>Cercopithecidae</taxon>
        <taxon>Cercopithecinae</taxon>
        <taxon>Chlorocebus</taxon>
    </lineage>
</organism>
<dbReference type="PANTHER" id="PTHR23320:SF135">
    <property type="entry name" value="MEMBRANE-SPANNING 4-DOMAINS SUBFAMILY A MEMBER 6A"/>
    <property type="match status" value="1"/>
</dbReference>
<dbReference type="EMBL" id="AQIB01079625">
    <property type="status" value="NOT_ANNOTATED_CDS"/>
    <property type="molecule type" value="Genomic_DNA"/>
</dbReference>
<dbReference type="EMBL" id="AQIB01079632">
    <property type="status" value="NOT_ANNOTATED_CDS"/>
    <property type="molecule type" value="Genomic_DNA"/>
</dbReference>
<dbReference type="EMBL" id="AQIB01079629">
    <property type="status" value="NOT_ANNOTATED_CDS"/>
    <property type="molecule type" value="Genomic_DNA"/>
</dbReference>
<protein>
    <submittedName>
        <fullName evidence="7">Membrane spanning 4-domains A6A</fullName>
    </submittedName>
</protein>
<dbReference type="EMBL" id="AQIB01079634">
    <property type="status" value="NOT_ANNOTATED_CDS"/>
    <property type="molecule type" value="Genomic_DNA"/>
</dbReference>
<keyword evidence="4 6" id="KW-1133">Transmembrane helix</keyword>
<dbReference type="EMBL" id="AQIB01079627">
    <property type="status" value="NOT_ANNOTATED_CDS"/>
    <property type="molecule type" value="Genomic_DNA"/>
</dbReference>
<dbReference type="Pfam" id="PF04103">
    <property type="entry name" value="CD20"/>
    <property type="match status" value="1"/>
</dbReference>
<proteinExistence type="inferred from homology"/>
<dbReference type="InterPro" id="IPR030417">
    <property type="entry name" value="MS4A"/>
</dbReference>
<dbReference type="Bgee" id="ENSCSAG00000006172">
    <property type="expression patterns" value="Expressed in blood and 3 other cell types or tissues"/>
</dbReference>
<feature type="transmembrane region" description="Helical" evidence="6">
    <location>
        <begin position="215"/>
        <end position="237"/>
    </location>
</feature>
<evidence type="ECO:0000256" key="1">
    <source>
        <dbReference type="ARBA" id="ARBA00004141"/>
    </source>
</evidence>
<evidence type="ECO:0000256" key="6">
    <source>
        <dbReference type="SAM" id="Phobius"/>
    </source>
</evidence>
<dbReference type="EMBL" id="AQIB01079626">
    <property type="status" value="NOT_ANNOTATED_CDS"/>
    <property type="molecule type" value="Genomic_DNA"/>
</dbReference>
<evidence type="ECO:0000256" key="3">
    <source>
        <dbReference type="ARBA" id="ARBA00022692"/>
    </source>
</evidence>
<dbReference type="AlphaFoldDB" id="A0A0D9R1G9"/>
<dbReference type="eggNOG" id="ENOG502SUQB">
    <property type="taxonomic scope" value="Eukaryota"/>
</dbReference>
<evidence type="ECO:0000256" key="4">
    <source>
        <dbReference type="ARBA" id="ARBA00022989"/>
    </source>
</evidence>
<keyword evidence="3 6" id="KW-0812">Transmembrane</keyword>
<feature type="transmembrane region" description="Helical" evidence="6">
    <location>
        <begin position="115"/>
        <end position="134"/>
    </location>
</feature>
<dbReference type="GO" id="GO:0005886">
    <property type="term" value="C:plasma membrane"/>
    <property type="evidence" value="ECO:0007669"/>
    <property type="project" value="TreeGrafter"/>
</dbReference>
<dbReference type="EMBL" id="AQIB01079633">
    <property type="status" value="NOT_ANNOTATED_CDS"/>
    <property type="molecule type" value="Genomic_DNA"/>
</dbReference>
<dbReference type="OMA" id="WWKEAHS"/>
<dbReference type="EMBL" id="AQIB01079630">
    <property type="status" value="NOT_ANNOTATED_CDS"/>
    <property type="molecule type" value="Genomic_DNA"/>
</dbReference>
<dbReference type="STRING" id="60711.ENSCSAP00000002458"/>
<comment type="subcellular location">
    <subcellularLocation>
        <location evidence="1">Membrane</location>
        <topology evidence="1">Multi-pass membrane protein</topology>
    </subcellularLocation>
</comment>
<dbReference type="InterPro" id="IPR007237">
    <property type="entry name" value="CD20-like"/>
</dbReference>
<evidence type="ECO:0000313" key="7">
    <source>
        <dbReference type="Ensembl" id="ENSCSAP00000002458.1"/>
    </source>
</evidence>
<gene>
    <name evidence="7" type="primary">MS4A6A</name>
</gene>
<keyword evidence="8" id="KW-1185">Reference proteome</keyword>
<feature type="transmembrane region" description="Helical" evidence="6">
    <location>
        <begin position="141"/>
        <end position="166"/>
    </location>
</feature>